<evidence type="ECO:0000313" key="10">
    <source>
        <dbReference type="Proteomes" id="UP000324832"/>
    </source>
</evidence>
<dbReference type="GO" id="GO:0046872">
    <property type="term" value="F:metal ion binding"/>
    <property type="evidence" value="ECO:0007669"/>
    <property type="project" value="UniProtKB-KW"/>
</dbReference>
<dbReference type="SUPFAM" id="SSF53092">
    <property type="entry name" value="Creatinase/prolidase N-terminal domain"/>
    <property type="match status" value="1"/>
</dbReference>
<comment type="similarity">
    <text evidence="2">Belongs to the peptidase M24B family.</text>
</comment>
<dbReference type="FunFam" id="3.90.230.10:FF:000007">
    <property type="entry name" value="Xaa-Pro aminopeptidase P"/>
    <property type="match status" value="1"/>
</dbReference>
<dbReference type="InterPro" id="IPR033740">
    <property type="entry name" value="Pept_M24B"/>
</dbReference>
<evidence type="ECO:0008006" key="11">
    <source>
        <dbReference type="Google" id="ProtNLM"/>
    </source>
</evidence>
<proteinExistence type="inferred from homology"/>
<evidence type="ECO:0000313" key="9">
    <source>
        <dbReference type="EMBL" id="VVC90751.1"/>
    </source>
</evidence>
<dbReference type="FunFam" id="3.40.350.10:FF:000003">
    <property type="entry name" value="Xaa-pro aminopeptidase P"/>
    <property type="match status" value="1"/>
</dbReference>
<dbReference type="InterPro" id="IPR032416">
    <property type="entry name" value="Peptidase_M24_C"/>
</dbReference>
<name>A0A5E4PXL4_9NEOP</name>
<dbReference type="Pfam" id="PF16188">
    <property type="entry name" value="Peptidase_M24_C"/>
    <property type="match status" value="1"/>
</dbReference>
<feature type="domain" description="Peptidase M24 C-terminal" evidence="8">
    <location>
        <begin position="590"/>
        <end position="653"/>
    </location>
</feature>
<comment type="cofactor">
    <cofactor evidence="1">
        <name>Mn(2+)</name>
        <dbReference type="ChEBI" id="CHEBI:29035"/>
    </cofactor>
</comment>
<keyword evidence="5" id="KW-0464">Manganese</keyword>
<dbReference type="InterPro" id="IPR029149">
    <property type="entry name" value="Creatin/AminoP/Spt16_N"/>
</dbReference>
<protein>
    <recommendedName>
        <fullName evidence="11">Aminopeptidase P N-terminal domain-containing protein</fullName>
    </recommendedName>
</protein>
<dbReference type="Pfam" id="PF16189">
    <property type="entry name" value="Creatinase_N_2"/>
    <property type="match status" value="1"/>
</dbReference>
<dbReference type="InterPro" id="IPR000587">
    <property type="entry name" value="Creatinase_N"/>
</dbReference>
<dbReference type="SUPFAM" id="SSF55920">
    <property type="entry name" value="Creatinase/aminopeptidase"/>
    <property type="match status" value="1"/>
</dbReference>
<dbReference type="Proteomes" id="UP000324832">
    <property type="component" value="Unassembled WGS sequence"/>
</dbReference>
<gene>
    <name evidence="9" type="ORF">LSINAPIS_LOCUS3599</name>
</gene>
<dbReference type="InterPro" id="IPR036005">
    <property type="entry name" value="Creatinase/aminopeptidase-like"/>
</dbReference>
<evidence type="ECO:0000256" key="2">
    <source>
        <dbReference type="ARBA" id="ARBA00008766"/>
    </source>
</evidence>
<dbReference type="GO" id="GO:0070006">
    <property type="term" value="F:metalloaminopeptidase activity"/>
    <property type="evidence" value="ECO:0007669"/>
    <property type="project" value="InterPro"/>
</dbReference>
<feature type="domain" description="Creatinase N-terminal" evidence="7">
    <location>
        <begin position="26"/>
        <end position="161"/>
    </location>
</feature>
<dbReference type="Gene3D" id="3.40.350.10">
    <property type="entry name" value="Creatinase/prolidase N-terminal domain"/>
    <property type="match status" value="2"/>
</dbReference>
<keyword evidence="3" id="KW-0479">Metal-binding</keyword>
<feature type="domain" description="Peptidase M24" evidence="6">
    <location>
        <begin position="350"/>
        <end position="566"/>
    </location>
</feature>
<accession>A0A5E4PXL4</accession>
<dbReference type="EMBL" id="FZQP02000870">
    <property type="protein sequence ID" value="VVC90751.1"/>
    <property type="molecule type" value="Genomic_DNA"/>
</dbReference>
<keyword evidence="10" id="KW-1185">Reference proteome</keyword>
<evidence type="ECO:0000259" key="6">
    <source>
        <dbReference type="Pfam" id="PF00557"/>
    </source>
</evidence>
<dbReference type="CDD" id="cd01085">
    <property type="entry name" value="APP"/>
    <property type="match status" value="1"/>
</dbReference>
<dbReference type="GO" id="GO:0005737">
    <property type="term" value="C:cytoplasm"/>
    <property type="evidence" value="ECO:0007669"/>
    <property type="project" value="UniProtKB-ARBA"/>
</dbReference>
<dbReference type="InterPro" id="IPR000994">
    <property type="entry name" value="Pept_M24"/>
</dbReference>
<keyword evidence="4" id="KW-0378">Hydrolase</keyword>
<dbReference type="Pfam" id="PF01321">
    <property type="entry name" value="Creatinase_N"/>
    <property type="match status" value="1"/>
</dbReference>
<organism evidence="9 10">
    <name type="scientific">Leptidea sinapis</name>
    <dbReference type="NCBI Taxonomy" id="189913"/>
    <lineage>
        <taxon>Eukaryota</taxon>
        <taxon>Metazoa</taxon>
        <taxon>Ecdysozoa</taxon>
        <taxon>Arthropoda</taxon>
        <taxon>Hexapoda</taxon>
        <taxon>Insecta</taxon>
        <taxon>Pterygota</taxon>
        <taxon>Neoptera</taxon>
        <taxon>Endopterygota</taxon>
        <taxon>Lepidoptera</taxon>
        <taxon>Glossata</taxon>
        <taxon>Ditrysia</taxon>
        <taxon>Papilionoidea</taxon>
        <taxon>Pieridae</taxon>
        <taxon>Dismorphiinae</taxon>
        <taxon>Leptidea</taxon>
    </lineage>
</organism>
<reference evidence="9 10" key="1">
    <citation type="submission" date="2017-07" db="EMBL/GenBank/DDBJ databases">
        <authorList>
            <person name="Talla V."/>
            <person name="Backstrom N."/>
        </authorList>
    </citation>
    <scope>NUCLEOTIDE SEQUENCE [LARGE SCALE GENOMIC DNA]</scope>
</reference>
<sequence>MLRLLFAQASSLKAPPAGDMSLQKLTALRALMASQPTAVAAYIVPTADAHNSEYIAPVDARREWLSGFTGSAGTALVTQARALVWTDGRYYTQFEKEVDLGLWTLMKQTLLDTPTLEKWLTSNMEPGAVIGVDPYTMSRQEWAPLEIALEKAKMQLIPIANNLVDLARVQLKDPAPERPHNDIIYLPVNYTGKTAGEKISDLRTKMSEKKASALVITALDEVAYVLNLRGSDIPYNPVFFSYLVITAQDVILFWHDGHIGDEVVKSLSSEGVRIEGIAYDLIVQKLKSMAKQLSESGDCEHRIWLSSVASEAIHRAASGEGVVKEPLNLMSEISPVALMKLVKNQVELEGFRNCHVRDGTAVVRFFKWLHDQVDSGIEITELQAAAKLEDFRNDEKDFMGPSFETIPGAGENGAIIHYSPSPVGPQRVIRKDDMFLLDSGGQFRDGTTDITRTRHMGCPTRAQIDAFTRVLKGQICLGSALFPKGIKGNVLDVLARKALWDVGLDYAHGTGHGVGHFLNVHEGPSGVSFRPYPHDPGLNIGHILSNEPGYYKVGEFGIRHEDLVEIIEVNNNTQHPKASGLQGDYEGRGVLGLRTLTMVPHQAKCIDLSLLDDFELMYINAYHDKVFRTVGPILQQRGFDEDLQWLQNECRPIERK</sequence>
<evidence type="ECO:0000259" key="8">
    <source>
        <dbReference type="Pfam" id="PF16188"/>
    </source>
</evidence>
<dbReference type="Pfam" id="PF00557">
    <property type="entry name" value="Peptidase_M24"/>
    <property type="match status" value="1"/>
</dbReference>
<evidence type="ECO:0000256" key="4">
    <source>
        <dbReference type="ARBA" id="ARBA00022801"/>
    </source>
</evidence>
<evidence type="ECO:0000256" key="1">
    <source>
        <dbReference type="ARBA" id="ARBA00001936"/>
    </source>
</evidence>
<dbReference type="PANTHER" id="PTHR43763:SF6">
    <property type="entry name" value="XAA-PRO AMINOPEPTIDASE 1"/>
    <property type="match status" value="1"/>
</dbReference>
<evidence type="ECO:0000256" key="5">
    <source>
        <dbReference type="ARBA" id="ARBA00023211"/>
    </source>
</evidence>
<dbReference type="Gene3D" id="3.90.230.10">
    <property type="entry name" value="Creatinase/methionine aminopeptidase superfamily"/>
    <property type="match status" value="1"/>
</dbReference>
<evidence type="ECO:0000256" key="3">
    <source>
        <dbReference type="ARBA" id="ARBA00022723"/>
    </source>
</evidence>
<evidence type="ECO:0000259" key="7">
    <source>
        <dbReference type="Pfam" id="PF01321"/>
    </source>
</evidence>
<dbReference type="InterPro" id="IPR050422">
    <property type="entry name" value="X-Pro_aminopeptidase_P"/>
</dbReference>
<dbReference type="AlphaFoldDB" id="A0A5E4PXL4"/>
<dbReference type="PANTHER" id="PTHR43763">
    <property type="entry name" value="XAA-PRO AMINOPEPTIDASE 1"/>
    <property type="match status" value="1"/>
</dbReference>